<dbReference type="SMART" id="SM00936">
    <property type="entry name" value="PBP5_C"/>
    <property type="match status" value="1"/>
</dbReference>
<sequence>MNKLKMYLNILICFVVILIVTTLIIPSIASYATAEPPQINSEGATLMDATTGQILYSKNGDTNYFPASITKVLTALVVLENTKLDDKVTVGEKPPFADGTSVGIKTGEIFTVHQLLLGLLLESGNDCAEALAEHVSGSCEEFAKLMTERAKKLGTKSSTFKNPSGLPDPEHVTTSNDYSLIMKEIIKNPDFLDIDKTTNLQLPTSNLGEQRIFNNRNYILLKNSNYYYPFSIASKKGYTIDAKFTNVISATKDGRTLIVTSLKGEDINKSYEDATNLLNYGFDNFTKVTLYSQGDIVDSISLSDGTSLPLLASKDIYYTVKTGDQDTLDKSVDYEAPTDLDNKSLTRGEILTKGKVILNGEEIQDIELASGISRDSNAKMTLASFFENYTTIIVLLGGGIVILFVIKTINRRKRIRERIRRSRINQILNK</sequence>
<evidence type="ECO:0000259" key="17">
    <source>
        <dbReference type="SMART" id="SM00936"/>
    </source>
</evidence>
<accession>A0A2T0BET2</accession>
<keyword evidence="16" id="KW-1133">Transmembrane helix</keyword>
<dbReference type="InterPro" id="IPR012907">
    <property type="entry name" value="Peptidase_S11_C"/>
</dbReference>
<dbReference type="GO" id="GO:0071555">
    <property type="term" value="P:cell wall organization"/>
    <property type="evidence" value="ECO:0007669"/>
    <property type="project" value="UniProtKB-KW"/>
</dbReference>
<dbReference type="GO" id="GO:0008360">
    <property type="term" value="P:regulation of cell shape"/>
    <property type="evidence" value="ECO:0007669"/>
    <property type="project" value="UniProtKB-KW"/>
</dbReference>
<dbReference type="SUPFAM" id="SSF69189">
    <property type="entry name" value="Penicillin-binding protein associated domain"/>
    <property type="match status" value="1"/>
</dbReference>
<keyword evidence="19" id="KW-1185">Reference proteome</keyword>
<evidence type="ECO:0000256" key="14">
    <source>
        <dbReference type="PIRSR" id="PIRSR618044-2"/>
    </source>
</evidence>
<evidence type="ECO:0000256" key="15">
    <source>
        <dbReference type="RuleBase" id="RU004016"/>
    </source>
</evidence>
<dbReference type="EC" id="3.4.16.4" evidence="4"/>
<evidence type="ECO:0000256" key="12">
    <source>
        <dbReference type="ARBA" id="ARBA00034000"/>
    </source>
</evidence>
<dbReference type="GO" id="GO:0009002">
    <property type="term" value="F:serine-type D-Ala-D-Ala carboxypeptidase activity"/>
    <property type="evidence" value="ECO:0007669"/>
    <property type="project" value="UniProtKB-EC"/>
</dbReference>
<dbReference type="GO" id="GO:0006508">
    <property type="term" value="P:proteolysis"/>
    <property type="evidence" value="ECO:0007669"/>
    <property type="project" value="UniProtKB-KW"/>
</dbReference>
<evidence type="ECO:0000256" key="2">
    <source>
        <dbReference type="ARBA" id="ARBA00004752"/>
    </source>
</evidence>
<evidence type="ECO:0000256" key="4">
    <source>
        <dbReference type="ARBA" id="ARBA00012448"/>
    </source>
</evidence>
<dbReference type="AlphaFoldDB" id="A0A2T0BET2"/>
<feature type="active site" description="Proton acceptor" evidence="13">
    <location>
        <position position="71"/>
    </location>
</feature>
<evidence type="ECO:0000256" key="3">
    <source>
        <dbReference type="ARBA" id="ARBA00007164"/>
    </source>
</evidence>
<evidence type="ECO:0000256" key="1">
    <source>
        <dbReference type="ARBA" id="ARBA00003217"/>
    </source>
</evidence>
<dbReference type="InterPro" id="IPR015956">
    <property type="entry name" value="Peniciliin-bd_prot_C_sf"/>
</dbReference>
<keyword evidence="7" id="KW-0732">Signal</keyword>
<keyword evidence="16" id="KW-0472">Membrane</keyword>
<dbReference type="InterPro" id="IPR018044">
    <property type="entry name" value="Peptidase_S11"/>
</dbReference>
<name>A0A2T0BET2_9CLOT</name>
<keyword evidence="6" id="KW-0645">Protease</keyword>
<evidence type="ECO:0000256" key="5">
    <source>
        <dbReference type="ARBA" id="ARBA00022645"/>
    </source>
</evidence>
<dbReference type="UniPathway" id="UPA00219"/>
<dbReference type="EMBL" id="PVXQ01000016">
    <property type="protein sequence ID" value="PRR82389.1"/>
    <property type="molecule type" value="Genomic_DNA"/>
</dbReference>
<keyword evidence="10" id="KW-0573">Peptidoglycan synthesis</keyword>
<comment type="similarity">
    <text evidence="3 15">Belongs to the peptidase S11 family.</text>
</comment>
<dbReference type="Pfam" id="PF00768">
    <property type="entry name" value="Peptidase_S11"/>
    <property type="match status" value="1"/>
</dbReference>
<evidence type="ECO:0000256" key="7">
    <source>
        <dbReference type="ARBA" id="ARBA00022729"/>
    </source>
</evidence>
<dbReference type="SUPFAM" id="SSF56601">
    <property type="entry name" value="beta-lactamase/transpeptidase-like"/>
    <property type="match status" value="1"/>
</dbReference>
<keyword evidence="9" id="KW-0133">Cell shape</keyword>
<dbReference type="RefSeq" id="WP_106059708.1">
    <property type="nucleotide sequence ID" value="NZ_PVXQ01000016.1"/>
</dbReference>
<keyword evidence="5 18" id="KW-0121">Carboxypeptidase</keyword>
<dbReference type="Gene3D" id="3.40.710.10">
    <property type="entry name" value="DD-peptidase/beta-lactamase superfamily"/>
    <property type="match status" value="1"/>
</dbReference>
<proteinExistence type="inferred from homology"/>
<evidence type="ECO:0000313" key="18">
    <source>
        <dbReference type="EMBL" id="PRR82389.1"/>
    </source>
</evidence>
<comment type="catalytic activity">
    <reaction evidence="12">
        <text>Preferential cleavage: (Ac)2-L-Lys-D-Ala-|-D-Ala. Also transpeptidation of peptidyl-alanyl moieties that are N-acyl substituents of D-alanine.</text>
        <dbReference type="EC" id="3.4.16.4"/>
    </reaction>
</comment>
<dbReference type="PANTHER" id="PTHR21581">
    <property type="entry name" value="D-ALANYL-D-ALANINE CARBOXYPEPTIDASE"/>
    <property type="match status" value="1"/>
</dbReference>
<comment type="pathway">
    <text evidence="2">Cell wall biogenesis; peptidoglycan biosynthesis.</text>
</comment>
<protein>
    <recommendedName>
        <fullName evidence="4">serine-type D-Ala-D-Ala carboxypeptidase</fullName>
        <ecNumber evidence="4">3.4.16.4</ecNumber>
    </recommendedName>
</protein>
<dbReference type="GO" id="GO:0009252">
    <property type="term" value="P:peptidoglycan biosynthetic process"/>
    <property type="evidence" value="ECO:0007669"/>
    <property type="project" value="UniProtKB-UniPathway"/>
</dbReference>
<dbReference type="InterPro" id="IPR012338">
    <property type="entry name" value="Beta-lactam/transpept-like"/>
</dbReference>
<feature type="active site" evidence="13">
    <location>
        <position position="123"/>
    </location>
</feature>
<dbReference type="PRINTS" id="PR00725">
    <property type="entry name" value="DADACBPTASE1"/>
</dbReference>
<evidence type="ECO:0000256" key="9">
    <source>
        <dbReference type="ARBA" id="ARBA00022960"/>
    </source>
</evidence>
<keyword evidence="16" id="KW-0812">Transmembrane</keyword>
<dbReference type="InterPro" id="IPR037167">
    <property type="entry name" value="Peptidase_S11_C_sf"/>
</dbReference>
<dbReference type="Pfam" id="PF07943">
    <property type="entry name" value="PBP5_C"/>
    <property type="match status" value="1"/>
</dbReference>
<evidence type="ECO:0000256" key="16">
    <source>
        <dbReference type="SAM" id="Phobius"/>
    </source>
</evidence>
<evidence type="ECO:0000256" key="13">
    <source>
        <dbReference type="PIRSR" id="PIRSR618044-1"/>
    </source>
</evidence>
<comment type="function">
    <text evidence="1">Removes C-terminal D-alanyl residues from sugar-peptide cell wall precursors.</text>
</comment>
<keyword evidence="11" id="KW-0961">Cell wall biogenesis/degradation</keyword>
<evidence type="ECO:0000313" key="19">
    <source>
        <dbReference type="Proteomes" id="UP000239471"/>
    </source>
</evidence>
<gene>
    <name evidence="18" type="primary">dacB_1</name>
    <name evidence="18" type="ORF">CLVI_17290</name>
</gene>
<reference evidence="18 19" key="1">
    <citation type="submission" date="2018-03" db="EMBL/GenBank/DDBJ databases">
        <title>Genome sequence of Clostridium vincentii DSM 10228.</title>
        <authorList>
            <person name="Poehlein A."/>
            <person name="Daniel R."/>
        </authorList>
    </citation>
    <scope>NUCLEOTIDE SEQUENCE [LARGE SCALE GENOMIC DNA]</scope>
    <source>
        <strain evidence="18 19">DSM 10228</strain>
    </source>
</reference>
<feature type="transmembrane region" description="Helical" evidence="16">
    <location>
        <begin position="389"/>
        <end position="410"/>
    </location>
</feature>
<feature type="domain" description="Peptidase S11 D-Ala-D-Ala carboxypeptidase A C-terminal" evidence="17">
    <location>
        <begin position="285"/>
        <end position="376"/>
    </location>
</feature>
<keyword evidence="8 18" id="KW-0378">Hydrolase</keyword>
<evidence type="ECO:0000256" key="10">
    <source>
        <dbReference type="ARBA" id="ARBA00022984"/>
    </source>
</evidence>
<dbReference type="Gene3D" id="2.60.410.10">
    <property type="entry name" value="D-Ala-D-Ala carboxypeptidase, C-terminal domain"/>
    <property type="match status" value="1"/>
</dbReference>
<evidence type="ECO:0000256" key="6">
    <source>
        <dbReference type="ARBA" id="ARBA00022670"/>
    </source>
</evidence>
<evidence type="ECO:0000256" key="8">
    <source>
        <dbReference type="ARBA" id="ARBA00022801"/>
    </source>
</evidence>
<feature type="active site" description="Acyl-ester intermediate" evidence="13">
    <location>
        <position position="68"/>
    </location>
</feature>
<dbReference type="PANTHER" id="PTHR21581:SF6">
    <property type="entry name" value="TRAFFICKING PROTEIN PARTICLE COMPLEX SUBUNIT 12"/>
    <property type="match status" value="1"/>
</dbReference>
<organism evidence="18 19">
    <name type="scientific">Clostridium vincentii</name>
    <dbReference type="NCBI Taxonomy" id="52704"/>
    <lineage>
        <taxon>Bacteria</taxon>
        <taxon>Bacillati</taxon>
        <taxon>Bacillota</taxon>
        <taxon>Clostridia</taxon>
        <taxon>Eubacteriales</taxon>
        <taxon>Clostridiaceae</taxon>
        <taxon>Clostridium</taxon>
    </lineage>
</organism>
<evidence type="ECO:0000256" key="11">
    <source>
        <dbReference type="ARBA" id="ARBA00023316"/>
    </source>
</evidence>
<dbReference type="OrthoDB" id="9791132at2"/>
<dbReference type="Proteomes" id="UP000239471">
    <property type="component" value="Unassembled WGS sequence"/>
</dbReference>
<feature type="binding site" evidence="14">
    <location>
        <position position="235"/>
    </location>
    <ligand>
        <name>substrate</name>
    </ligand>
</feature>
<comment type="caution">
    <text evidence="18">The sequence shown here is derived from an EMBL/GenBank/DDBJ whole genome shotgun (WGS) entry which is preliminary data.</text>
</comment>
<dbReference type="InterPro" id="IPR001967">
    <property type="entry name" value="Peptidase_S11_N"/>
</dbReference>